<gene>
    <name evidence="4" type="ORF">FTUN_3862</name>
</gene>
<dbReference type="CDD" id="cd06464">
    <property type="entry name" value="ACD_sHsps-like"/>
    <property type="match status" value="1"/>
</dbReference>
<dbReference type="InterPro" id="IPR031107">
    <property type="entry name" value="Small_HSP"/>
</dbReference>
<dbReference type="PROSITE" id="PS01031">
    <property type="entry name" value="SHSP"/>
    <property type="match status" value="1"/>
</dbReference>
<evidence type="ECO:0000313" key="5">
    <source>
        <dbReference type="Proteomes" id="UP000503447"/>
    </source>
</evidence>
<dbReference type="Gene3D" id="2.60.40.790">
    <property type="match status" value="1"/>
</dbReference>
<evidence type="ECO:0000313" key="4">
    <source>
        <dbReference type="EMBL" id="QJW96305.1"/>
    </source>
</evidence>
<dbReference type="InterPro" id="IPR008978">
    <property type="entry name" value="HSP20-like_chaperone"/>
</dbReference>
<protein>
    <recommendedName>
        <fullName evidence="3">SHSP domain-containing protein</fullName>
    </recommendedName>
</protein>
<evidence type="ECO:0000256" key="2">
    <source>
        <dbReference type="RuleBase" id="RU003616"/>
    </source>
</evidence>
<name>A0A6M5YQL3_9BACT</name>
<dbReference type="EMBL" id="CP053452">
    <property type="protein sequence ID" value="QJW96305.1"/>
    <property type="molecule type" value="Genomic_DNA"/>
</dbReference>
<organism evidence="4 5">
    <name type="scientific">Frigoriglobus tundricola</name>
    <dbReference type="NCBI Taxonomy" id="2774151"/>
    <lineage>
        <taxon>Bacteria</taxon>
        <taxon>Pseudomonadati</taxon>
        <taxon>Planctomycetota</taxon>
        <taxon>Planctomycetia</taxon>
        <taxon>Gemmatales</taxon>
        <taxon>Gemmataceae</taxon>
        <taxon>Frigoriglobus</taxon>
    </lineage>
</organism>
<proteinExistence type="inferred from homology"/>
<dbReference type="SUPFAM" id="SSF49764">
    <property type="entry name" value="HSP20-like chaperones"/>
    <property type="match status" value="1"/>
</dbReference>
<sequence>MFANRLIEQMDRFFGSVGLDSPDLSPPAPSYPPLSVWEDEDALYVEAEAPGLKAEDIGVSVAAGDQLTIAAERTPPTTDRGVWLYQERGYGGFTRTITLPVAVRPDAVEAKYEAGVLTVTLRKAEAAKPRRIAVKAGTPALAGAA</sequence>
<feature type="domain" description="SHSP" evidence="3">
    <location>
        <begin position="25"/>
        <end position="137"/>
    </location>
</feature>
<accession>A0A6M5YQL3</accession>
<dbReference type="PANTHER" id="PTHR11527">
    <property type="entry name" value="HEAT-SHOCK PROTEIN 20 FAMILY MEMBER"/>
    <property type="match status" value="1"/>
</dbReference>
<dbReference type="Pfam" id="PF00011">
    <property type="entry name" value="HSP20"/>
    <property type="match status" value="1"/>
</dbReference>
<dbReference type="KEGG" id="ftj:FTUN_3862"/>
<evidence type="ECO:0000259" key="3">
    <source>
        <dbReference type="PROSITE" id="PS01031"/>
    </source>
</evidence>
<reference evidence="5" key="1">
    <citation type="submission" date="2020-05" db="EMBL/GenBank/DDBJ databases">
        <title>Frigoriglobus tundricola gen. nov., sp. nov., a psychrotolerant cellulolytic planctomycete of the family Gemmataceae with two divergent copies of 16S rRNA gene.</title>
        <authorList>
            <person name="Kulichevskaya I.S."/>
            <person name="Ivanova A.A."/>
            <person name="Naumoff D.G."/>
            <person name="Beletsky A.V."/>
            <person name="Rijpstra W.I.C."/>
            <person name="Sinninghe Damste J.S."/>
            <person name="Mardanov A.V."/>
            <person name="Ravin N.V."/>
            <person name="Dedysh S.N."/>
        </authorList>
    </citation>
    <scope>NUCLEOTIDE SEQUENCE [LARGE SCALE GENOMIC DNA]</scope>
    <source>
        <strain evidence="5">PL17</strain>
    </source>
</reference>
<dbReference type="RefSeq" id="WP_171471919.1">
    <property type="nucleotide sequence ID" value="NZ_CP053452.2"/>
</dbReference>
<dbReference type="AlphaFoldDB" id="A0A6M5YQL3"/>
<dbReference type="Proteomes" id="UP000503447">
    <property type="component" value="Chromosome"/>
</dbReference>
<dbReference type="InterPro" id="IPR002068">
    <property type="entry name" value="A-crystallin/Hsp20_dom"/>
</dbReference>
<keyword evidence="5" id="KW-1185">Reference proteome</keyword>
<comment type="similarity">
    <text evidence="1 2">Belongs to the small heat shock protein (HSP20) family.</text>
</comment>
<evidence type="ECO:0000256" key="1">
    <source>
        <dbReference type="PROSITE-ProRule" id="PRU00285"/>
    </source>
</evidence>